<sequence>MIQWFVVSVCDEGKIANRGFGCSLRIITWFCHDVVQRAQKYVSLPVADAVCRCGLYKKRELATLNTGL</sequence>
<evidence type="ECO:0000313" key="3">
    <source>
        <dbReference type="EMBL" id="KAG7367820.1"/>
    </source>
</evidence>
<gene>
    <name evidence="1" type="ORF">IV203_022900</name>
    <name evidence="2" type="ORF">IV203_022919</name>
    <name evidence="3" type="ORF">IV203_030563</name>
</gene>
<protein>
    <submittedName>
        <fullName evidence="2">Uncharacterized protein</fullName>
    </submittedName>
</protein>
<evidence type="ECO:0000313" key="4">
    <source>
        <dbReference type="Proteomes" id="UP000693970"/>
    </source>
</evidence>
<keyword evidence="4" id="KW-1185">Reference proteome</keyword>
<evidence type="ECO:0000313" key="2">
    <source>
        <dbReference type="EMBL" id="KAG7340968.1"/>
    </source>
</evidence>
<reference evidence="2" key="2">
    <citation type="submission" date="2021-04" db="EMBL/GenBank/DDBJ databases">
        <authorList>
            <person name="Podell S."/>
        </authorList>
    </citation>
    <scope>NUCLEOTIDE SEQUENCE</scope>
    <source>
        <strain evidence="2">Hildebrandi</strain>
    </source>
</reference>
<dbReference type="EMBL" id="JAGRRH010000006">
    <property type="protein sequence ID" value="KAG7367820.1"/>
    <property type="molecule type" value="Genomic_DNA"/>
</dbReference>
<dbReference type="Proteomes" id="UP000693970">
    <property type="component" value="Unassembled WGS sequence"/>
</dbReference>
<proteinExistence type="predicted"/>
<reference evidence="2" key="1">
    <citation type="journal article" date="2021" name="Sci. Rep.">
        <title>Diploid genomic architecture of Nitzschia inconspicua, an elite biomass production diatom.</title>
        <authorList>
            <person name="Oliver A."/>
            <person name="Podell S."/>
            <person name="Pinowska A."/>
            <person name="Traller J.C."/>
            <person name="Smith S.R."/>
            <person name="McClure R."/>
            <person name="Beliaev A."/>
            <person name="Bohutskyi P."/>
            <person name="Hill E.A."/>
            <person name="Rabines A."/>
            <person name="Zheng H."/>
            <person name="Allen L.Z."/>
            <person name="Kuo A."/>
            <person name="Grigoriev I.V."/>
            <person name="Allen A.E."/>
            <person name="Hazlebeck D."/>
            <person name="Allen E.E."/>
        </authorList>
    </citation>
    <scope>NUCLEOTIDE SEQUENCE</scope>
    <source>
        <strain evidence="2">Hildebrandi</strain>
    </source>
</reference>
<evidence type="ECO:0000313" key="1">
    <source>
        <dbReference type="EMBL" id="KAG7340949.1"/>
    </source>
</evidence>
<dbReference type="EMBL" id="JAGRRH010000026">
    <property type="protein sequence ID" value="KAG7340949.1"/>
    <property type="molecule type" value="Genomic_DNA"/>
</dbReference>
<name>A0A9K3KDI7_9STRA</name>
<dbReference type="EMBL" id="JAGRRH010000026">
    <property type="protein sequence ID" value="KAG7340968.1"/>
    <property type="molecule type" value="Genomic_DNA"/>
</dbReference>
<organism evidence="2 4">
    <name type="scientific">Nitzschia inconspicua</name>
    <dbReference type="NCBI Taxonomy" id="303405"/>
    <lineage>
        <taxon>Eukaryota</taxon>
        <taxon>Sar</taxon>
        <taxon>Stramenopiles</taxon>
        <taxon>Ochrophyta</taxon>
        <taxon>Bacillariophyta</taxon>
        <taxon>Bacillariophyceae</taxon>
        <taxon>Bacillariophycidae</taxon>
        <taxon>Bacillariales</taxon>
        <taxon>Bacillariaceae</taxon>
        <taxon>Nitzschia</taxon>
    </lineage>
</organism>
<comment type="caution">
    <text evidence="2">The sequence shown here is derived from an EMBL/GenBank/DDBJ whole genome shotgun (WGS) entry which is preliminary data.</text>
</comment>
<dbReference type="AlphaFoldDB" id="A0A9K3KDI7"/>
<accession>A0A9K3KDI7</accession>